<comment type="caution">
    <text evidence="3">The sequence shown here is derived from an EMBL/GenBank/DDBJ whole genome shotgun (WGS) entry which is preliminary data.</text>
</comment>
<name>A0AAE3M2B2_9BACT</name>
<evidence type="ECO:0000259" key="2">
    <source>
        <dbReference type="Pfam" id="PF06439"/>
    </source>
</evidence>
<proteinExistence type="predicted"/>
<reference evidence="3" key="1">
    <citation type="submission" date="2022-10" db="EMBL/GenBank/DDBJ databases">
        <authorList>
            <person name="Yu W.X."/>
        </authorList>
    </citation>
    <scope>NUCLEOTIDE SEQUENCE</scope>
    <source>
        <strain evidence="3">AAT</strain>
    </source>
</reference>
<dbReference type="GO" id="GO:0016787">
    <property type="term" value="F:hydrolase activity"/>
    <property type="evidence" value="ECO:0007669"/>
    <property type="project" value="InterPro"/>
</dbReference>
<sequence length="219" mass="24418">MIKSIIKSAFIVCALFALTANAEAQNGKLFKKSKFNGYAYSSKTGKVEPDSLFKTGKGTIVLDGKTIGYVMSNEVYKNFKLTAQFRWMTESDQNKKRNSGLMYYVAKDQEDALWPSGIQYQIKTNSTGNFILLKDVSLTVHDTIIGPGASINVNHFSDAEKEHGVWNDIVIEADGDHVKQYLNGVLVNEATNTSVIEGRILFQYEGSPIEFKAIKVKRL</sequence>
<feature type="chain" id="PRO_5042297152" evidence="1">
    <location>
        <begin position="23"/>
        <end position="219"/>
    </location>
</feature>
<dbReference type="RefSeq" id="WP_301189553.1">
    <property type="nucleotide sequence ID" value="NZ_JAPDPJ010000008.1"/>
</dbReference>
<keyword evidence="1" id="KW-0732">Signal</keyword>
<accession>A0AAE3M2B2</accession>
<feature type="domain" description="3-keto-alpha-glucoside-1,2-lyase/3-keto-2-hydroxy-glucal hydratase" evidence="2">
    <location>
        <begin position="44"/>
        <end position="217"/>
    </location>
</feature>
<dbReference type="AlphaFoldDB" id="A0AAE3M2B2"/>
<feature type="signal peptide" evidence="1">
    <location>
        <begin position="1"/>
        <end position="22"/>
    </location>
</feature>
<organism evidence="3 4">
    <name type="scientific">Plebeiibacterium sediminum</name>
    <dbReference type="NCBI Taxonomy" id="2992112"/>
    <lineage>
        <taxon>Bacteria</taxon>
        <taxon>Pseudomonadati</taxon>
        <taxon>Bacteroidota</taxon>
        <taxon>Bacteroidia</taxon>
        <taxon>Marinilabiliales</taxon>
        <taxon>Marinilabiliaceae</taxon>
        <taxon>Plebeiibacterium</taxon>
    </lineage>
</organism>
<protein>
    <submittedName>
        <fullName evidence="3">DUF1080 domain-containing protein</fullName>
    </submittedName>
</protein>
<dbReference type="Pfam" id="PF06439">
    <property type="entry name" value="3keto-disac_hyd"/>
    <property type="match status" value="1"/>
</dbReference>
<gene>
    <name evidence="3" type="ORF">OM075_05850</name>
</gene>
<dbReference type="Gene3D" id="2.60.120.560">
    <property type="entry name" value="Exo-inulinase, domain 1"/>
    <property type="match status" value="1"/>
</dbReference>
<dbReference type="EMBL" id="JAPDPJ010000008">
    <property type="protein sequence ID" value="MCW3785981.1"/>
    <property type="molecule type" value="Genomic_DNA"/>
</dbReference>
<dbReference type="Proteomes" id="UP001209229">
    <property type="component" value="Unassembled WGS sequence"/>
</dbReference>
<keyword evidence="4" id="KW-1185">Reference proteome</keyword>
<evidence type="ECO:0000313" key="4">
    <source>
        <dbReference type="Proteomes" id="UP001209229"/>
    </source>
</evidence>
<evidence type="ECO:0000256" key="1">
    <source>
        <dbReference type="SAM" id="SignalP"/>
    </source>
</evidence>
<evidence type="ECO:0000313" key="3">
    <source>
        <dbReference type="EMBL" id="MCW3785981.1"/>
    </source>
</evidence>
<dbReference type="InterPro" id="IPR010496">
    <property type="entry name" value="AL/BT2_dom"/>
</dbReference>